<reference evidence="2" key="1">
    <citation type="submission" date="2021-02" db="EMBL/GenBank/DDBJ databases">
        <authorList>
            <person name="Nowell W R."/>
        </authorList>
    </citation>
    <scope>NUCLEOTIDE SEQUENCE</scope>
</reference>
<dbReference type="Proteomes" id="UP000663852">
    <property type="component" value="Unassembled WGS sequence"/>
</dbReference>
<proteinExistence type="predicted"/>
<dbReference type="EMBL" id="CAJNOJ010000140">
    <property type="protein sequence ID" value="CAF1186223.1"/>
    <property type="molecule type" value="Genomic_DNA"/>
</dbReference>
<dbReference type="GO" id="GO:0006032">
    <property type="term" value="P:chitin catabolic process"/>
    <property type="evidence" value="ECO:0007669"/>
    <property type="project" value="InterPro"/>
</dbReference>
<organism evidence="2 4">
    <name type="scientific">Adineta ricciae</name>
    <name type="common">Rotifer</name>
    <dbReference type="NCBI Taxonomy" id="249248"/>
    <lineage>
        <taxon>Eukaryota</taxon>
        <taxon>Metazoa</taxon>
        <taxon>Spiralia</taxon>
        <taxon>Gnathifera</taxon>
        <taxon>Rotifera</taxon>
        <taxon>Eurotatoria</taxon>
        <taxon>Bdelloidea</taxon>
        <taxon>Adinetida</taxon>
        <taxon>Adinetidae</taxon>
        <taxon>Adineta</taxon>
    </lineage>
</organism>
<dbReference type="AlphaFoldDB" id="A0A813RAM5"/>
<evidence type="ECO:0000313" key="4">
    <source>
        <dbReference type="Proteomes" id="UP000663828"/>
    </source>
</evidence>
<dbReference type="EMBL" id="CAJNOR010000060">
    <property type="protein sequence ID" value="CAF0779255.1"/>
    <property type="molecule type" value="Genomic_DNA"/>
</dbReference>
<dbReference type="Pfam" id="PF00182">
    <property type="entry name" value="Glyco_hydro_19"/>
    <property type="match status" value="1"/>
</dbReference>
<dbReference type="SUPFAM" id="SSF53955">
    <property type="entry name" value="Lysozyme-like"/>
    <property type="match status" value="1"/>
</dbReference>
<dbReference type="GO" id="GO:0016998">
    <property type="term" value="P:cell wall macromolecule catabolic process"/>
    <property type="evidence" value="ECO:0007669"/>
    <property type="project" value="InterPro"/>
</dbReference>
<protein>
    <recommendedName>
        <fullName evidence="1">Glycoside hydrolase family 19 catalytic domain-containing protein</fullName>
    </recommendedName>
</protein>
<accession>A0A813RAM5</accession>
<dbReference type="InterPro" id="IPR023346">
    <property type="entry name" value="Lysozyme-like_dom_sf"/>
</dbReference>
<dbReference type="InterPro" id="IPR000726">
    <property type="entry name" value="Glyco_hydro_19_cat"/>
</dbReference>
<sequence>MVETGNTCENYPDGCLYKGCSPTYLIGQSNYQDAGDALELYLVGNPDQVAIILEICFRIAIWLCYSRDLNSSVDQSIVQAFRQIAAKTNGGQNDAA</sequence>
<name>A0A813RAM5_ADIRI</name>
<dbReference type="Gene3D" id="1.10.530.10">
    <property type="match status" value="1"/>
</dbReference>
<evidence type="ECO:0000313" key="3">
    <source>
        <dbReference type="EMBL" id="CAF1186223.1"/>
    </source>
</evidence>
<dbReference type="Proteomes" id="UP000663828">
    <property type="component" value="Unassembled WGS sequence"/>
</dbReference>
<gene>
    <name evidence="3" type="ORF">EDS130_LOCUS24537</name>
    <name evidence="2" type="ORF">XAT740_LOCUS1878</name>
</gene>
<evidence type="ECO:0000259" key="1">
    <source>
        <dbReference type="Pfam" id="PF00182"/>
    </source>
</evidence>
<dbReference type="GO" id="GO:0004568">
    <property type="term" value="F:chitinase activity"/>
    <property type="evidence" value="ECO:0007669"/>
    <property type="project" value="InterPro"/>
</dbReference>
<keyword evidence="4" id="KW-1185">Reference proteome</keyword>
<feature type="domain" description="Glycoside hydrolase family 19 catalytic" evidence="1">
    <location>
        <begin position="14"/>
        <end position="79"/>
    </location>
</feature>
<evidence type="ECO:0000313" key="2">
    <source>
        <dbReference type="EMBL" id="CAF0779255.1"/>
    </source>
</evidence>
<dbReference type="OrthoDB" id="10256829at2759"/>
<comment type="caution">
    <text evidence="2">The sequence shown here is derived from an EMBL/GenBank/DDBJ whole genome shotgun (WGS) entry which is preliminary data.</text>
</comment>